<evidence type="ECO:0000256" key="6">
    <source>
        <dbReference type="ARBA" id="ARBA00023002"/>
    </source>
</evidence>
<keyword evidence="14" id="KW-1185">Reference proteome</keyword>
<keyword evidence="4" id="KW-0479">Metal-binding</keyword>
<evidence type="ECO:0000256" key="9">
    <source>
        <dbReference type="ARBA" id="ARBA00023136"/>
    </source>
</evidence>
<evidence type="ECO:0000256" key="11">
    <source>
        <dbReference type="ARBA" id="ARBA00023444"/>
    </source>
</evidence>
<feature type="transmembrane region" description="Helical" evidence="12">
    <location>
        <begin position="160"/>
        <end position="185"/>
    </location>
</feature>
<accession>A0A4R8ZU56</accession>
<keyword evidence="10" id="KW-1015">Disulfide bond</keyword>
<evidence type="ECO:0000256" key="1">
    <source>
        <dbReference type="ARBA" id="ARBA00004141"/>
    </source>
</evidence>
<dbReference type="PANTHER" id="PTHR35457">
    <property type="entry name" value="HEME A SYNTHASE"/>
    <property type="match status" value="1"/>
</dbReference>
<dbReference type="Proteomes" id="UP000297447">
    <property type="component" value="Unassembled WGS sequence"/>
</dbReference>
<keyword evidence="7" id="KW-0408">Iron</keyword>
<name>A0A4R8ZU56_9MICO</name>
<feature type="transmembrane region" description="Helical" evidence="12">
    <location>
        <begin position="16"/>
        <end position="36"/>
    </location>
</feature>
<evidence type="ECO:0000256" key="5">
    <source>
        <dbReference type="ARBA" id="ARBA00022989"/>
    </source>
</evidence>
<evidence type="ECO:0000256" key="8">
    <source>
        <dbReference type="ARBA" id="ARBA00023133"/>
    </source>
</evidence>
<feature type="transmembrane region" description="Helical" evidence="12">
    <location>
        <begin position="239"/>
        <end position="261"/>
    </location>
</feature>
<dbReference type="InterPro" id="IPR003780">
    <property type="entry name" value="COX15/CtaA_fam"/>
</dbReference>
<keyword evidence="2" id="KW-1003">Cell membrane</keyword>
<gene>
    <name evidence="13" type="ORF">E3T55_18420</name>
</gene>
<dbReference type="GO" id="GO:0016491">
    <property type="term" value="F:oxidoreductase activity"/>
    <property type="evidence" value="ECO:0007669"/>
    <property type="project" value="UniProtKB-KW"/>
</dbReference>
<evidence type="ECO:0000256" key="12">
    <source>
        <dbReference type="SAM" id="Phobius"/>
    </source>
</evidence>
<evidence type="ECO:0000256" key="7">
    <source>
        <dbReference type="ARBA" id="ARBA00023004"/>
    </source>
</evidence>
<evidence type="ECO:0000313" key="13">
    <source>
        <dbReference type="EMBL" id="TFD45636.1"/>
    </source>
</evidence>
<comment type="caution">
    <text evidence="13">The sequence shown here is derived from an EMBL/GenBank/DDBJ whole genome shotgun (WGS) entry which is preliminary data.</text>
</comment>
<proteinExistence type="predicted"/>
<evidence type="ECO:0000256" key="4">
    <source>
        <dbReference type="ARBA" id="ARBA00022723"/>
    </source>
</evidence>
<sequence>MSRWIPTRIDGKIRSFAWLSLISEITIIGTGGAVRLTGSGLGCSTWPACVPGSLTPTAEMGIHGVIEFANRLMTGVIGIIAIIMLLLLWNLRRQRRDLFVLALVLVGGILAQAVVGGITVWTGLNPFIVGFHYVASLLMVCVAAVLVYRVYSPVGTRTRIVPAAFAGLTHATSFFVAVTIAFGVLTTASGPHSGDLDAARSGFNVELLEHLHAWPAYVMLALTIVLLAASVARRLPIASWFAALLLVEGIQIFVGLVQANFGLPPLLVGIHMVLASILAAVMTVVILSLKKVTDAPATAPEASAAEPALSNR</sequence>
<evidence type="ECO:0000256" key="10">
    <source>
        <dbReference type="ARBA" id="ARBA00023157"/>
    </source>
</evidence>
<dbReference type="RefSeq" id="WP_134520998.1">
    <property type="nucleotide sequence ID" value="NZ_SOHE01000083.1"/>
</dbReference>
<evidence type="ECO:0000256" key="2">
    <source>
        <dbReference type="ARBA" id="ARBA00022475"/>
    </source>
</evidence>
<reference evidence="13 14" key="1">
    <citation type="submission" date="2019-03" db="EMBL/GenBank/DDBJ databases">
        <title>Genomics of glacier-inhabiting Cryobacterium strains.</title>
        <authorList>
            <person name="Liu Q."/>
            <person name="Xin Y.-H."/>
        </authorList>
    </citation>
    <scope>NUCLEOTIDE SEQUENCE [LARGE SCALE GENOMIC DNA]</scope>
    <source>
        <strain evidence="13 14">Hh14</strain>
    </source>
</reference>
<feature type="transmembrane region" description="Helical" evidence="12">
    <location>
        <begin position="72"/>
        <end position="91"/>
    </location>
</feature>
<keyword evidence="3 12" id="KW-0812">Transmembrane</keyword>
<dbReference type="AlphaFoldDB" id="A0A4R8ZU56"/>
<dbReference type="PANTHER" id="PTHR35457:SF1">
    <property type="entry name" value="HEME A SYNTHASE"/>
    <property type="match status" value="1"/>
</dbReference>
<keyword evidence="8" id="KW-0350">Heme biosynthesis</keyword>
<dbReference type="GO" id="GO:0046872">
    <property type="term" value="F:metal ion binding"/>
    <property type="evidence" value="ECO:0007669"/>
    <property type="project" value="UniProtKB-KW"/>
</dbReference>
<protein>
    <submittedName>
        <fullName evidence="13">Heme A synthase</fullName>
    </submittedName>
</protein>
<dbReference type="EMBL" id="SOHE01000083">
    <property type="protein sequence ID" value="TFD45636.1"/>
    <property type="molecule type" value="Genomic_DNA"/>
</dbReference>
<feature type="transmembrane region" description="Helical" evidence="12">
    <location>
        <begin position="127"/>
        <end position="148"/>
    </location>
</feature>
<dbReference type="Pfam" id="PF02628">
    <property type="entry name" value="COX15-CtaA"/>
    <property type="match status" value="1"/>
</dbReference>
<keyword evidence="9 12" id="KW-0472">Membrane</keyword>
<evidence type="ECO:0000313" key="14">
    <source>
        <dbReference type="Proteomes" id="UP000297447"/>
    </source>
</evidence>
<organism evidence="13 14">
    <name type="scientific">Cryobacterium frigoriphilum</name>
    <dbReference type="NCBI Taxonomy" id="1259150"/>
    <lineage>
        <taxon>Bacteria</taxon>
        <taxon>Bacillati</taxon>
        <taxon>Actinomycetota</taxon>
        <taxon>Actinomycetes</taxon>
        <taxon>Micrococcales</taxon>
        <taxon>Microbacteriaceae</taxon>
        <taxon>Cryobacterium</taxon>
    </lineage>
</organism>
<evidence type="ECO:0000256" key="3">
    <source>
        <dbReference type="ARBA" id="ARBA00022692"/>
    </source>
</evidence>
<dbReference type="InterPro" id="IPR050450">
    <property type="entry name" value="COX15/CtaA_HemeA_synthase"/>
</dbReference>
<dbReference type="GO" id="GO:0016020">
    <property type="term" value="C:membrane"/>
    <property type="evidence" value="ECO:0007669"/>
    <property type="project" value="UniProtKB-SubCell"/>
</dbReference>
<feature type="transmembrane region" description="Helical" evidence="12">
    <location>
        <begin position="98"/>
        <end position="121"/>
    </location>
</feature>
<keyword evidence="5 12" id="KW-1133">Transmembrane helix</keyword>
<keyword evidence="6" id="KW-0560">Oxidoreductase</keyword>
<feature type="transmembrane region" description="Helical" evidence="12">
    <location>
        <begin position="214"/>
        <end position="232"/>
    </location>
</feature>
<comment type="pathway">
    <text evidence="11">Porphyrin-containing compound metabolism.</text>
</comment>
<dbReference type="OrthoDB" id="5241540at2"/>
<feature type="transmembrane region" description="Helical" evidence="12">
    <location>
        <begin position="267"/>
        <end position="289"/>
    </location>
</feature>
<dbReference type="GO" id="GO:0006784">
    <property type="term" value="P:heme A biosynthetic process"/>
    <property type="evidence" value="ECO:0007669"/>
    <property type="project" value="InterPro"/>
</dbReference>
<comment type="subcellular location">
    <subcellularLocation>
        <location evidence="1">Membrane</location>
        <topology evidence="1">Multi-pass membrane protein</topology>
    </subcellularLocation>
</comment>